<reference evidence="4" key="1">
    <citation type="journal article" date="2022" name="Int. J. Syst. Evol. Microbiol.">
        <title>Apilactobacillus apisilvae sp. nov., Nicolia spurrieriana gen. nov. sp. nov., Bombilactobacillus folatiphilus sp. nov. and Bombilactobacillus thymidiniphilus sp. nov., four new lactic acid bacterial isolates from stingless bees Tetragonula carbonaria and Austroplebeia australis.</title>
        <authorList>
            <person name="Oliphant S.A."/>
            <person name="Watson-Haigh N.S."/>
            <person name="Sumby K.M."/>
            <person name="Gardner J."/>
            <person name="Groom S."/>
            <person name="Jiranek V."/>
        </authorList>
    </citation>
    <scope>NUCLEOTIDE SEQUENCE</scope>
    <source>
        <strain evidence="4">SGEP1_A5</strain>
    </source>
</reference>
<organism evidence="4 5">
    <name type="scientific">Nicoliella spurrieriana</name>
    <dbReference type="NCBI Taxonomy" id="2925830"/>
    <lineage>
        <taxon>Bacteria</taxon>
        <taxon>Bacillati</taxon>
        <taxon>Bacillota</taxon>
        <taxon>Bacilli</taxon>
        <taxon>Lactobacillales</taxon>
        <taxon>Lactobacillaceae</taxon>
        <taxon>Nicoliella</taxon>
    </lineage>
</organism>
<dbReference type="InterPro" id="IPR009057">
    <property type="entry name" value="Homeodomain-like_sf"/>
</dbReference>
<dbReference type="Proteomes" id="UP000831181">
    <property type="component" value="Chromosome"/>
</dbReference>
<feature type="domain" description="HTH tetR-type" evidence="3">
    <location>
        <begin position="11"/>
        <end position="71"/>
    </location>
</feature>
<dbReference type="InterPro" id="IPR001647">
    <property type="entry name" value="HTH_TetR"/>
</dbReference>
<dbReference type="KEGG" id="lbe:MOO44_02860"/>
<accession>A0A976X5V9</accession>
<dbReference type="Gene3D" id="1.10.357.10">
    <property type="entry name" value="Tetracycline Repressor, domain 2"/>
    <property type="match status" value="1"/>
</dbReference>
<keyword evidence="1 2" id="KW-0238">DNA-binding</keyword>
<dbReference type="AlphaFoldDB" id="A0A976X5V9"/>
<gene>
    <name evidence="4" type="ORF">MOO44_02860</name>
</gene>
<evidence type="ECO:0000313" key="5">
    <source>
        <dbReference type="Proteomes" id="UP000831181"/>
    </source>
</evidence>
<evidence type="ECO:0000256" key="2">
    <source>
        <dbReference type="PROSITE-ProRule" id="PRU00335"/>
    </source>
</evidence>
<dbReference type="GO" id="GO:0003677">
    <property type="term" value="F:DNA binding"/>
    <property type="evidence" value="ECO:0007669"/>
    <property type="project" value="UniProtKB-UniRule"/>
</dbReference>
<dbReference type="EMBL" id="CP093361">
    <property type="protein sequence ID" value="UQS87119.1"/>
    <property type="molecule type" value="Genomic_DNA"/>
</dbReference>
<dbReference type="PROSITE" id="PS50977">
    <property type="entry name" value="HTH_TETR_2"/>
    <property type="match status" value="1"/>
</dbReference>
<name>A0A976X5V9_9LACO</name>
<evidence type="ECO:0000313" key="4">
    <source>
        <dbReference type="EMBL" id="UQS87119.1"/>
    </source>
</evidence>
<sequence length="198" mass="23079">MPTKTFENLKPDKREIILNALLNEFSHYKLPDAQVARIIKDCGIARGSFYKYFADLTDSYHYTLKRVLDKVHFDVFSRIRENHQNTLTSFNAATTDFIKRISQSKYLDFYRLYVEYNQYEIKRPVVDYHHFNPEQLPLWVNGQLLSNSNVAAVIYKAATAASHNTIRAILMGADRKTELADLKTMLQIMNQGLLEEVH</sequence>
<evidence type="ECO:0000259" key="3">
    <source>
        <dbReference type="PROSITE" id="PS50977"/>
    </source>
</evidence>
<dbReference type="SUPFAM" id="SSF46689">
    <property type="entry name" value="Homeodomain-like"/>
    <property type="match status" value="1"/>
</dbReference>
<evidence type="ECO:0000256" key="1">
    <source>
        <dbReference type="ARBA" id="ARBA00023125"/>
    </source>
</evidence>
<keyword evidence="5" id="KW-1185">Reference proteome</keyword>
<proteinExistence type="predicted"/>
<protein>
    <submittedName>
        <fullName evidence="4">TetR/AcrR family transcriptional regulator</fullName>
    </submittedName>
</protein>
<dbReference type="RefSeq" id="WP_260116919.1">
    <property type="nucleotide sequence ID" value="NZ_CP093361.1"/>
</dbReference>
<feature type="DNA-binding region" description="H-T-H motif" evidence="2">
    <location>
        <begin position="34"/>
        <end position="53"/>
    </location>
</feature>